<dbReference type="SUPFAM" id="SSF49879">
    <property type="entry name" value="SMAD/FHA domain"/>
    <property type="match status" value="1"/>
</dbReference>
<sequence>MDTATKTRLRLSISNPADVGVSSDLGCDFGERGGSIGSADSDTWRLSPHRTGVLPNHTEIRWIDGHYCVIDRSGRTYVNSASMPVGRGRRARLTDGDRLRVGNYLLLVDLIEGDEPTSIPLDQAADDPSLVNAPEGELAEFEPEKPQRANPLDHLDPTPTEREQRDPMDGFSYQDRDLAAEQERKLLDDDPQWYGTPPEASDPYMDERERALRLPVINGGQRRMEDDRTDISRGDATEQSRQHISGAPLMRGLDSDIRFDNSDAMQGFLEEAGRTIKATIQGLLDLHQREDSRHQALRTRLQPIEDNPLRLGQDYAQVMETLFAGERSPVHLSAPAAVTESLTGLRHHQLATQAAISEALDAILHAFSPDNLLKRFHGYRRALKPGESEPAWAWEMYTHYYQELSSSRQRGFERLFAEVFEQAYDHHLRKLQREATL</sequence>
<dbReference type="Pfam" id="PF00498">
    <property type="entry name" value="FHA"/>
    <property type="match status" value="1"/>
</dbReference>
<feature type="domain" description="FHA" evidence="2">
    <location>
        <begin position="35"/>
        <end position="102"/>
    </location>
</feature>
<reference evidence="4 5" key="1">
    <citation type="submission" date="2019-02" db="EMBL/GenBank/DDBJ databases">
        <title>Marinobacter halodurans sp. nov., a marine bacterium isolated from sea tidal flat.</title>
        <authorList>
            <person name="Yoo Y."/>
            <person name="Lee D.W."/>
            <person name="Kim B.S."/>
            <person name="Kim J.-J."/>
        </authorList>
    </citation>
    <scope>NUCLEOTIDE SEQUENCE [LARGE SCALE GENOMIC DNA]</scope>
    <source>
        <strain evidence="4 5">YJ-S3-2</strain>
    </source>
</reference>
<keyword evidence="5" id="KW-1185">Reference proteome</keyword>
<feature type="compositionally biased region" description="Basic and acidic residues" evidence="1">
    <location>
        <begin position="142"/>
        <end position="171"/>
    </location>
</feature>
<dbReference type="InterPro" id="IPR000253">
    <property type="entry name" value="FHA_dom"/>
</dbReference>
<dbReference type="InterPro" id="IPR008984">
    <property type="entry name" value="SMAD_FHA_dom_sf"/>
</dbReference>
<accession>A0ABY1ZJH3</accession>
<proteinExistence type="predicted"/>
<protein>
    <submittedName>
        <fullName evidence="4">Type VI secretion system-associated FHA domain protein TagH</fullName>
    </submittedName>
</protein>
<organism evidence="4 5">
    <name type="scientific">Marinobacter halodurans</name>
    <dbReference type="NCBI Taxonomy" id="2528979"/>
    <lineage>
        <taxon>Bacteria</taxon>
        <taxon>Pseudomonadati</taxon>
        <taxon>Pseudomonadota</taxon>
        <taxon>Gammaproteobacteria</taxon>
        <taxon>Pseudomonadales</taxon>
        <taxon>Marinobacteraceae</taxon>
        <taxon>Marinobacter</taxon>
    </lineage>
</organism>
<gene>
    <name evidence="4" type="primary">tagH</name>
    <name evidence="4" type="ORF">EZI54_12280</name>
</gene>
<dbReference type="Proteomes" id="UP000313645">
    <property type="component" value="Unassembled WGS sequence"/>
</dbReference>
<dbReference type="RefSeq" id="WP_131482184.1">
    <property type="nucleotide sequence ID" value="NZ_SJDL01000018.1"/>
</dbReference>
<dbReference type="NCBIfam" id="TIGR03354">
    <property type="entry name" value="VI_FHA"/>
    <property type="match status" value="1"/>
</dbReference>
<feature type="domain" description="Type VI secretion system FHA" evidence="3">
    <location>
        <begin position="263"/>
        <end position="426"/>
    </location>
</feature>
<dbReference type="CDD" id="cd00060">
    <property type="entry name" value="FHA"/>
    <property type="match status" value="1"/>
</dbReference>
<evidence type="ECO:0000256" key="1">
    <source>
        <dbReference type="SAM" id="MobiDB-lite"/>
    </source>
</evidence>
<evidence type="ECO:0000313" key="5">
    <source>
        <dbReference type="Proteomes" id="UP000313645"/>
    </source>
</evidence>
<dbReference type="EMBL" id="SJDL01000018">
    <property type="protein sequence ID" value="TBW54821.1"/>
    <property type="molecule type" value="Genomic_DNA"/>
</dbReference>
<comment type="caution">
    <text evidence="4">The sequence shown here is derived from an EMBL/GenBank/DDBJ whole genome shotgun (WGS) entry which is preliminary data.</text>
</comment>
<feature type="region of interest" description="Disordered" evidence="1">
    <location>
        <begin position="185"/>
        <end position="206"/>
    </location>
</feature>
<dbReference type="Pfam" id="PF20232">
    <property type="entry name" value="T6SS_FHA_C"/>
    <property type="match status" value="1"/>
</dbReference>
<evidence type="ECO:0000259" key="2">
    <source>
        <dbReference type="Pfam" id="PF00498"/>
    </source>
</evidence>
<name>A0ABY1ZJH3_9GAMM</name>
<evidence type="ECO:0000259" key="3">
    <source>
        <dbReference type="Pfam" id="PF20232"/>
    </source>
</evidence>
<dbReference type="InterPro" id="IPR046883">
    <property type="entry name" value="T6SS_FHA_C"/>
</dbReference>
<feature type="region of interest" description="Disordered" evidence="1">
    <location>
        <begin position="137"/>
        <end position="171"/>
    </location>
</feature>
<dbReference type="InterPro" id="IPR017735">
    <property type="entry name" value="T6SS_FHA"/>
</dbReference>
<dbReference type="Gene3D" id="2.60.200.20">
    <property type="match status" value="1"/>
</dbReference>
<evidence type="ECO:0000313" key="4">
    <source>
        <dbReference type="EMBL" id="TBW54821.1"/>
    </source>
</evidence>